<dbReference type="PRINTS" id="PR00081">
    <property type="entry name" value="GDHRDH"/>
</dbReference>
<dbReference type="PROSITE" id="PS00061">
    <property type="entry name" value="ADH_SHORT"/>
    <property type="match status" value="1"/>
</dbReference>
<dbReference type="EMBL" id="JBHUCX010000004">
    <property type="protein sequence ID" value="MFD1673362.1"/>
    <property type="molecule type" value="Genomic_DNA"/>
</dbReference>
<dbReference type="EC" id="1.1.1.-" evidence="4"/>
<protein>
    <submittedName>
        <fullName evidence="4">SDR family NAD(P)-dependent oxidoreductase</fullName>
        <ecNumber evidence="4">1.1.1.-</ecNumber>
    </submittedName>
</protein>
<evidence type="ECO:0000313" key="5">
    <source>
        <dbReference type="Proteomes" id="UP001597079"/>
    </source>
</evidence>
<dbReference type="Pfam" id="PF13561">
    <property type="entry name" value="adh_short_C2"/>
    <property type="match status" value="1"/>
</dbReference>
<dbReference type="InterPro" id="IPR036291">
    <property type="entry name" value="NAD(P)-bd_dom_sf"/>
</dbReference>
<keyword evidence="5" id="KW-1185">Reference proteome</keyword>
<dbReference type="InterPro" id="IPR002347">
    <property type="entry name" value="SDR_fam"/>
</dbReference>
<sequence length="254" mass="27414">MDRFLRDKRVVVTGAASGIGRAIARGFAERGAKVLASDVNETNLLQLQRELESENAHIQIKVCDVSIEQEVSALFDAQTLPDGLDILVHCAGITVLKTVTETTQDEYRKLIETNLSGTFYCLQNAVAMMKAHQTKGAIIVISSINAQRPLPSQAVYTSTKAAIESLAQSLAVEVAPLHIRVNCIAPGAINTNLTQKSRTPRREEKGNNTRSNIPYGRAGEPEDIVGTALFLASPLSEYMTGASIVVDGGLILKR</sequence>
<comment type="similarity">
    <text evidence="1">Belongs to the short-chain dehydrogenases/reductases (SDR) family.</text>
</comment>
<name>A0ABW4JAJ9_9BACL</name>
<reference evidence="5" key="1">
    <citation type="journal article" date="2019" name="Int. J. Syst. Evol. Microbiol.">
        <title>The Global Catalogue of Microorganisms (GCM) 10K type strain sequencing project: providing services to taxonomists for standard genome sequencing and annotation.</title>
        <authorList>
            <consortium name="The Broad Institute Genomics Platform"/>
            <consortium name="The Broad Institute Genome Sequencing Center for Infectious Disease"/>
            <person name="Wu L."/>
            <person name="Ma J."/>
        </authorList>
    </citation>
    <scope>NUCLEOTIDE SEQUENCE [LARGE SCALE GENOMIC DNA]</scope>
    <source>
        <strain evidence="5">CGMCC 1.12286</strain>
    </source>
</reference>
<dbReference type="SUPFAM" id="SSF51735">
    <property type="entry name" value="NAD(P)-binding Rossmann-fold domains"/>
    <property type="match status" value="1"/>
</dbReference>
<dbReference type="Gene3D" id="3.40.50.720">
    <property type="entry name" value="NAD(P)-binding Rossmann-like Domain"/>
    <property type="match status" value="1"/>
</dbReference>
<dbReference type="PANTHER" id="PTHR24321">
    <property type="entry name" value="DEHYDROGENASES, SHORT CHAIN"/>
    <property type="match status" value="1"/>
</dbReference>
<comment type="caution">
    <text evidence="4">The sequence shown here is derived from an EMBL/GenBank/DDBJ whole genome shotgun (WGS) entry which is preliminary data.</text>
</comment>
<evidence type="ECO:0000313" key="4">
    <source>
        <dbReference type="EMBL" id="MFD1673362.1"/>
    </source>
</evidence>
<proteinExistence type="inferred from homology"/>
<dbReference type="RefSeq" id="WP_377940739.1">
    <property type="nucleotide sequence ID" value="NZ_JBHUCX010000004.1"/>
</dbReference>
<organism evidence="4 5">
    <name type="scientific">Alicyclobacillus fodiniaquatilis</name>
    <dbReference type="NCBI Taxonomy" id="1661150"/>
    <lineage>
        <taxon>Bacteria</taxon>
        <taxon>Bacillati</taxon>
        <taxon>Bacillota</taxon>
        <taxon>Bacilli</taxon>
        <taxon>Bacillales</taxon>
        <taxon>Alicyclobacillaceae</taxon>
        <taxon>Alicyclobacillus</taxon>
    </lineage>
</organism>
<dbReference type="NCBIfam" id="NF005559">
    <property type="entry name" value="PRK07231.1"/>
    <property type="match status" value="1"/>
</dbReference>
<feature type="region of interest" description="Disordered" evidence="3">
    <location>
        <begin position="193"/>
        <end position="219"/>
    </location>
</feature>
<dbReference type="InterPro" id="IPR020904">
    <property type="entry name" value="Sc_DH/Rdtase_CS"/>
</dbReference>
<dbReference type="PANTHER" id="PTHR24321:SF8">
    <property type="entry name" value="ESTRADIOL 17-BETA-DEHYDROGENASE 8-RELATED"/>
    <property type="match status" value="1"/>
</dbReference>
<keyword evidence="2 4" id="KW-0560">Oxidoreductase</keyword>
<accession>A0ABW4JAJ9</accession>
<dbReference type="PRINTS" id="PR00080">
    <property type="entry name" value="SDRFAMILY"/>
</dbReference>
<dbReference type="GO" id="GO:0016491">
    <property type="term" value="F:oxidoreductase activity"/>
    <property type="evidence" value="ECO:0007669"/>
    <property type="project" value="UniProtKB-KW"/>
</dbReference>
<dbReference type="Proteomes" id="UP001597079">
    <property type="component" value="Unassembled WGS sequence"/>
</dbReference>
<evidence type="ECO:0000256" key="1">
    <source>
        <dbReference type="ARBA" id="ARBA00006484"/>
    </source>
</evidence>
<dbReference type="CDD" id="cd05233">
    <property type="entry name" value="SDR_c"/>
    <property type="match status" value="1"/>
</dbReference>
<gene>
    <name evidence="4" type="ORF">ACFSB2_01315</name>
</gene>
<evidence type="ECO:0000256" key="2">
    <source>
        <dbReference type="ARBA" id="ARBA00023002"/>
    </source>
</evidence>
<evidence type="ECO:0000256" key="3">
    <source>
        <dbReference type="SAM" id="MobiDB-lite"/>
    </source>
</evidence>